<organism evidence="7 8">
    <name type="scientific">Bathycoccus prasinos</name>
    <dbReference type="NCBI Taxonomy" id="41875"/>
    <lineage>
        <taxon>Eukaryota</taxon>
        <taxon>Viridiplantae</taxon>
        <taxon>Chlorophyta</taxon>
        <taxon>Mamiellophyceae</taxon>
        <taxon>Mamiellales</taxon>
        <taxon>Bathycoccaceae</taxon>
        <taxon>Bathycoccus</taxon>
    </lineage>
</organism>
<dbReference type="RefSeq" id="XP_007513654.1">
    <property type="nucleotide sequence ID" value="XM_007513592.1"/>
</dbReference>
<dbReference type="GO" id="GO:0000139">
    <property type="term" value="C:Golgi membrane"/>
    <property type="evidence" value="ECO:0007669"/>
    <property type="project" value="UniProtKB-SubCell"/>
</dbReference>
<dbReference type="InterPro" id="IPR040911">
    <property type="entry name" value="Exostosin_GT47"/>
</dbReference>
<feature type="region of interest" description="Disordered" evidence="4">
    <location>
        <begin position="92"/>
        <end position="116"/>
    </location>
</feature>
<feature type="transmembrane region" description="Helical" evidence="5">
    <location>
        <begin position="7"/>
        <end position="28"/>
    </location>
</feature>
<evidence type="ECO:0000259" key="6">
    <source>
        <dbReference type="Pfam" id="PF03016"/>
    </source>
</evidence>
<keyword evidence="5" id="KW-0812">Transmembrane</keyword>
<dbReference type="OrthoDB" id="522761at2759"/>
<evidence type="ECO:0000256" key="5">
    <source>
        <dbReference type="SAM" id="Phobius"/>
    </source>
</evidence>
<reference evidence="7 8" key="1">
    <citation type="submission" date="2011-10" db="EMBL/GenBank/DDBJ databases">
        <authorList>
            <person name="Genoscope - CEA"/>
        </authorList>
    </citation>
    <scope>NUCLEOTIDE SEQUENCE [LARGE SCALE GENOMIC DNA]</scope>
    <source>
        <strain evidence="7 8">RCC 1105</strain>
    </source>
</reference>
<feature type="domain" description="Exostosin GT47" evidence="6">
    <location>
        <begin position="207"/>
        <end position="504"/>
    </location>
</feature>
<dbReference type="KEGG" id="bpg:Bathy04g01270"/>
<evidence type="ECO:0000256" key="3">
    <source>
        <dbReference type="ARBA" id="ARBA00023034"/>
    </source>
</evidence>
<feature type="region of interest" description="Disordered" evidence="4">
    <location>
        <begin position="144"/>
        <end position="169"/>
    </location>
</feature>
<evidence type="ECO:0000256" key="2">
    <source>
        <dbReference type="ARBA" id="ARBA00010271"/>
    </source>
</evidence>
<dbReference type="Proteomes" id="UP000198341">
    <property type="component" value="Chromosome 4"/>
</dbReference>
<keyword evidence="3" id="KW-0333">Golgi apparatus</keyword>
<keyword evidence="5" id="KW-0472">Membrane</keyword>
<dbReference type="EMBL" id="FO082275">
    <property type="protein sequence ID" value="CCO16179.1"/>
    <property type="molecule type" value="Genomic_DNA"/>
</dbReference>
<sequence>MRATTSSLLFLVRLLAFVDVLLLFFALLHCTRSTSYFSSLETQVALERKNRIKWETYLTKYRTRASKRVSREMQTVMLERFLEETEKCPPEPKCEKFKPCPGKRKSSSKMNHEGKSLKEKKISLVGKEEDLEEANAVAKVEVETQTAEAVEEEEGKEGVENGSDDESIIGNTVNGDIENKHYFDAIPRYQPGPASPAFEPSSNDGVSFKIFVYNLPPKFHVEMLKKNKRCVTDQYGTEIRIHANIMQSKMYTLDPLEAEFFYVPVYGECKLFENIATLGAKKGLQETNAWWLEAMKLVTDQYPFWNRTQGRDHVFTFAGARGPHIFKDWKRHIKKSIFLTPEGDRSLSEQFNTWKDIVIPGLEPEKAFWSGSLRKQKEVKRAKTFAYFRGTIANKLGKQYSKGIRIKMKEAFKDIKDVVFTEQHSSCDKTCYREEMRASTFCLCPRGWSPWTLRAYQALMVGCIPVIIADEIEFPYENSFDWRQVSIKIPEKRHLETIDILRSVPDDVVERKRKAMAKFWPSVAWKKPAADDDAFHLVMKELERKKRGFKSSTFTFWK</sequence>
<dbReference type="GeneID" id="19016152"/>
<dbReference type="GO" id="GO:0016757">
    <property type="term" value="F:glycosyltransferase activity"/>
    <property type="evidence" value="ECO:0007669"/>
    <property type="project" value="InterPro"/>
</dbReference>
<name>K8EDW7_9CHLO</name>
<dbReference type="AlphaFoldDB" id="K8EDW7"/>
<evidence type="ECO:0000256" key="1">
    <source>
        <dbReference type="ARBA" id="ARBA00004323"/>
    </source>
</evidence>
<gene>
    <name evidence="7" type="ORF">Bathy04g01270</name>
</gene>
<evidence type="ECO:0000256" key="4">
    <source>
        <dbReference type="SAM" id="MobiDB-lite"/>
    </source>
</evidence>
<dbReference type="eggNOG" id="KOG1021">
    <property type="taxonomic scope" value="Eukaryota"/>
</dbReference>
<protein>
    <recommendedName>
        <fullName evidence="6">Exostosin GT47 domain-containing protein</fullName>
    </recommendedName>
</protein>
<accession>K8EDW7</accession>
<comment type="similarity">
    <text evidence="2">Belongs to the glycosyltransferase 47 family.</text>
</comment>
<dbReference type="Pfam" id="PF03016">
    <property type="entry name" value="Exostosin_GT47"/>
    <property type="match status" value="1"/>
</dbReference>
<dbReference type="PANTHER" id="PTHR11062:SF281">
    <property type="entry name" value="EXOSTOSIN-LIKE 2"/>
    <property type="match status" value="1"/>
</dbReference>
<comment type="subcellular location">
    <subcellularLocation>
        <location evidence="1">Golgi apparatus membrane</location>
        <topology evidence="1">Single-pass type II membrane protein</topology>
    </subcellularLocation>
</comment>
<dbReference type="InterPro" id="IPR004263">
    <property type="entry name" value="Exostosin"/>
</dbReference>
<dbReference type="PANTHER" id="PTHR11062">
    <property type="entry name" value="EXOSTOSIN HEPARAN SULFATE GLYCOSYLTRANSFERASE -RELATED"/>
    <property type="match status" value="1"/>
</dbReference>
<evidence type="ECO:0000313" key="8">
    <source>
        <dbReference type="Proteomes" id="UP000198341"/>
    </source>
</evidence>
<dbReference type="STRING" id="41875.K8EDW7"/>
<keyword evidence="8" id="KW-1185">Reference proteome</keyword>
<evidence type="ECO:0000313" key="7">
    <source>
        <dbReference type="EMBL" id="CCO16179.1"/>
    </source>
</evidence>
<keyword evidence="5" id="KW-1133">Transmembrane helix</keyword>
<proteinExistence type="inferred from homology"/>